<name>A0A6M3J2K6_9ZZZZ</name>
<evidence type="ECO:0000259" key="1">
    <source>
        <dbReference type="Pfam" id="PF00535"/>
    </source>
</evidence>
<organism evidence="2">
    <name type="scientific">viral metagenome</name>
    <dbReference type="NCBI Taxonomy" id="1070528"/>
    <lineage>
        <taxon>unclassified sequences</taxon>
        <taxon>metagenomes</taxon>
        <taxon>organismal metagenomes</taxon>
    </lineage>
</organism>
<reference evidence="2" key="1">
    <citation type="submission" date="2020-03" db="EMBL/GenBank/DDBJ databases">
        <title>The deep terrestrial virosphere.</title>
        <authorList>
            <person name="Holmfeldt K."/>
            <person name="Nilsson E."/>
            <person name="Simone D."/>
            <person name="Lopez-Fernandez M."/>
            <person name="Wu X."/>
            <person name="de Brujin I."/>
            <person name="Lundin D."/>
            <person name="Andersson A."/>
            <person name="Bertilsson S."/>
            <person name="Dopson M."/>
        </authorList>
    </citation>
    <scope>NUCLEOTIDE SEQUENCE</scope>
    <source>
        <strain evidence="3">MM415A00846</strain>
        <strain evidence="2">MM415B00619</strain>
    </source>
</reference>
<dbReference type="AlphaFoldDB" id="A0A6M3J2K6"/>
<dbReference type="GO" id="GO:0016740">
    <property type="term" value="F:transferase activity"/>
    <property type="evidence" value="ECO:0007669"/>
    <property type="project" value="UniProtKB-KW"/>
</dbReference>
<dbReference type="SUPFAM" id="SSF53448">
    <property type="entry name" value="Nucleotide-diphospho-sugar transferases"/>
    <property type="match status" value="1"/>
</dbReference>
<dbReference type="Gene3D" id="3.90.550.10">
    <property type="entry name" value="Spore Coat Polysaccharide Biosynthesis Protein SpsA, Chain A"/>
    <property type="match status" value="1"/>
</dbReference>
<proteinExistence type="predicted"/>
<feature type="domain" description="Glycosyltransferase 2-like" evidence="1">
    <location>
        <begin position="4"/>
        <end position="103"/>
    </location>
</feature>
<dbReference type="InterPro" id="IPR001173">
    <property type="entry name" value="Glyco_trans_2-like"/>
</dbReference>
<dbReference type="InterPro" id="IPR029044">
    <property type="entry name" value="Nucleotide-diphossugar_trans"/>
</dbReference>
<evidence type="ECO:0000313" key="3">
    <source>
        <dbReference type="EMBL" id="QJA79623.1"/>
    </source>
</evidence>
<gene>
    <name evidence="3" type="ORF">MM415A00846_0002</name>
    <name evidence="2" type="ORF">MM415B00619_0014</name>
</gene>
<dbReference type="EMBL" id="MT142389">
    <property type="protein sequence ID" value="QJA79623.1"/>
    <property type="molecule type" value="Genomic_DNA"/>
</dbReference>
<sequence length="553" mass="64314">MDLSIVIPSRNEMFLGKTIENILENIEGKTEVIAVCDGYEVEIPEIPKDDRVHVIELPKAIGQRASTNLAVKCSKAKYVMKMDAHCSIDKGMDVKMMADMHDDWTFTPLMRNLWAFDWKCPDGHTRYQSPSGPCKECGKETEKDIKWIGKDNPKSTSYRFDTDMHFQYWKEWQKAHKEDITETMSLQGSCFMVTRHKYLELDLCSEDFKSWGQQGVEVACKTWLSGGSVMVNHKTWYAHMFRTQGGDFSFPYRNPGNEVVANRAYSKDLFAGDKWPLATRKFQWLIDKFNPPGWGDAPTKGILYYTTNQLDERIAQQCRDYLIKAHLPITSVSLKPLEHFGNNIVLDLEPGLLTMTKQILAGLEAMKEDVVFMAEHDVLYHPTHYLFTPEKKDVYYYNTNSWMLRLEDGHGLFYEHQSLSGMVAYRETLLTHYRERLRRIEALIAEAEQNDGQVHSMANPENLNPLKEGIHRLGFEPGTHTRKDKVDELWNESFNSEFPNIDMKHKGNLTQNRWRVDQFRDKSVSKTWKEIENYEIEGWNDLDSLIDKTAKKE</sequence>
<accession>A0A6M3J2K6</accession>
<dbReference type="Pfam" id="PF00535">
    <property type="entry name" value="Glycos_transf_2"/>
    <property type="match status" value="1"/>
</dbReference>
<protein>
    <submittedName>
        <fullName evidence="2">Putative glycosyltransferase</fullName>
    </submittedName>
</protein>
<dbReference type="EMBL" id="MT141499">
    <property type="protein sequence ID" value="QJA63535.1"/>
    <property type="molecule type" value="Genomic_DNA"/>
</dbReference>
<evidence type="ECO:0000313" key="2">
    <source>
        <dbReference type="EMBL" id="QJA63535.1"/>
    </source>
</evidence>
<keyword evidence="2" id="KW-0808">Transferase</keyword>